<evidence type="ECO:0000256" key="5">
    <source>
        <dbReference type="ARBA" id="ARBA00022967"/>
    </source>
</evidence>
<dbReference type="SMART" id="SM00382">
    <property type="entry name" value="AAA"/>
    <property type="match status" value="1"/>
</dbReference>
<keyword evidence="9" id="KW-1185">Reference proteome</keyword>
<evidence type="ECO:0000256" key="2">
    <source>
        <dbReference type="ARBA" id="ARBA00022475"/>
    </source>
</evidence>
<dbReference type="PANTHER" id="PTHR43875">
    <property type="entry name" value="MALTODEXTRIN IMPORT ATP-BINDING PROTEIN MSMX"/>
    <property type="match status" value="1"/>
</dbReference>
<keyword evidence="3" id="KW-0547">Nucleotide-binding</keyword>
<dbReference type="InterPro" id="IPR027417">
    <property type="entry name" value="P-loop_NTPase"/>
</dbReference>
<evidence type="ECO:0000256" key="6">
    <source>
        <dbReference type="ARBA" id="ARBA00023136"/>
    </source>
</evidence>
<dbReference type="KEGG" id="ttr:Tter_2492"/>
<dbReference type="Pfam" id="PF00005">
    <property type="entry name" value="ABC_tran"/>
    <property type="match status" value="1"/>
</dbReference>
<dbReference type="PROSITE" id="PS50893">
    <property type="entry name" value="ABC_TRANSPORTER_2"/>
    <property type="match status" value="1"/>
</dbReference>
<proteinExistence type="predicted"/>
<dbReference type="InterPro" id="IPR003593">
    <property type="entry name" value="AAA+_ATPase"/>
</dbReference>
<evidence type="ECO:0000259" key="7">
    <source>
        <dbReference type="PROSITE" id="PS50893"/>
    </source>
</evidence>
<dbReference type="Gene3D" id="2.40.50.140">
    <property type="entry name" value="Nucleic acid-binding proteins"/>
    <property type="match status" value="1"/>
</dbReference>
<accession>D1CI11</accession>
<evidence type="ECO:0000256" key="3">
    <source>
        <dbReference type="ARBA" id="ARBA00022741"/>
    </source>
</evidence>
<keyword evidence="1" id="KW-0813">Transport</keyword>
<sequence length="370" mass="41236">MAELRLEQVRKVYRSRGRAVEAVKGIDLAIQDGEFVALLGPSGCGKTSTLRMIAGLETITSGRIYIGDRLINGLEPSQRDVAMAFESYALYPPLTVRENIEFPLKARRVPPDERRRRVERVAEMLQLGPILDLKPAQLSGGEQQRVSLARALVRNASVLLLDEPMSHLDPRLRFQMRLHLKELLQEISTTTIIVTHDQLEAIALADRIAVMNNGVVEQFGDRNELYNRPATIFVADFVGEPPTNFVRCALTSVNGELAFRSQDGAICLPPPHRLRASLRDRLGQEFVLGIRPQDMAIATPKPACDPYHLPGRITFVEWIGEETHVTVEAGQATLIVVMGAEDYFEEGQQVDVTFPEEALHVFDPESGRAL</sequence>
<dbReference type="GO" id="GO:0055052">
    <property type="term" value="C:ATP-binding cassette (ABC) transporter complex, substrate-binding subunit-containing"/>
    <property type="evidence" value="ECO:0007669"/>
    <property type="project" value="TreeGrafter"/>
</dbReference>
<dbReference type="InterPro" id="IPR047641">
    <property type="entry name" value="ABC_transpr_MalK/UgpC-like"/>
</dbReference>
<dbReference type="InterPro" id="IPR003439">
    <property type="entry name" value="ABC_transporter-like_ATP-bd"/>
</dbReference>
<evidence type="ECO:0000313" key="8">
    <source>
        <dbReference type="EMBL" id="ACZ43382.1"/>
    </source>
</evidence>
<dbReference type="AlphaFoldDB" id="D1CI11"/>
<dbReference type="SUPFAM" id="SSF50331">
    <property type="entry name" value="MOP-like"/>
    <property type="match status" value="1"/>
</dbReference>
<evidence type="ECO:0000256" key="1">
    <source>
        <dbReference type="ARBA" id="ARBA00022448"/>
    </source>
</evidence>
<organism evidence="8 9">
    <name type="scientific">Thermobaculum terrenum (strain ATCC BAA-798 / CCMEE 7001 / YNP1)</name>
    <dbReference type="NCBI Taxonomy" id="525904"/>
    <lineage>
        <taxon>Bacteria</taxon>
        <taxon>Bacillati</taxon>
        <taxon>Chloroflexota</taxon>
        <taxon>Chloroflexia</taxon>
        <taxon>Candidatus Thermobaculales</taxon>
        <taxon>Candidatus Thermobaculaceae</taxon>
        <taxon>Thermobaculum</taxon>
    </lineage>
</organism>
<dbReference type="PANTHER" id="PTHR43875:SF15">
    <property type="entry name" value="TREHALOSE IMPORT ATP-BINDING PROTEIN SUGC"/>
    <property type="match status" value="1"/>
</dbReference>
<gene>
    <name evidence="8" type="ordered locus">Tter_2492</name>
</gene>
<feature type="domain" description="ABC transporter" evidence="7">
    <location>
        <begin position="4"/>
        <end position="238"/>
    </location>
</feature>
<evidence type="ECO:0000313" key="9">
    <source>
        <dbReference type="Proteomes" id="UP000000323"/>
    </source>
</evidence>
<dbReference type="RefSeq" id="WP_012876413.1">
    <property type="nucleotide sequence ID" value="NC_013526.1"/>
</dbReference>
<dbReference type="GO" id="GO:0140359">
    <property type="term" value="F:ABC-type transporter activity"/>
    <property type="evidence" value="ECO:0007669"/>
    <property type="project" value="UniProtKB-ARBA"/>
</dbReference>
<dbReference type="SUPFAM" id="SSF52540">
    <property type="entry name" value="P-loop containing nucleoside triphosphate hydrolases"/>
    <property type="match status" value="1"/>
</dbReference>
<keyword evidence="2" id="KW-1003">Cell membrane</keyword>
<dbReference type="OrthoDB" id="9802264at2"/>
<dbReference type="PROSITE" id="PS00211">
    <property type="entry name" value="ABC_TRANSPORTER_1"/>
    <property type="match status" value="1"/>
</dbReference>
<evidence type="ECO:0000256" key="4">
    <source>
        <dbReference type="ARBA" id="ARBA00022840"/>
    </source>
</evidence>
<protein>
    <submittedName>
        <fullName evidence="8">ABC transporter related protein</fullName>
    </submittedName>
</protein>
<dbReference type="FunFam" id="3.40.50.300:FF:000042">
    <property type="entry name" value="Maltose/maltodextrin ABC transporter, ATP-binding protein"/>
    <property type="match status" value="1"/>
</dbReference>
<dbReference type="GO" id="GO:0005524">
    <property type="term" value="F:ATP binding"/>
    <property type="evidence" value="ECO:0007669"/>
    <property type="project" value="UniProtKB-KW"/>
</dbReference>
<dbReference type="Pfam" id="PF08402">
    <property type="entry name" value="TOBE_2"/>
    <property type="match status" value="1"/>
</dbReference>
<dbReference type="Gene3D" id="3.40.50.300">
    <property type="entry name" value="P-loop containing nucleotide triphosphate hydrolases"/>
    <property type="match status" value="1"/>
</dbReference>
<dbReference type="EMBL" id="CP001826">
    <property type="protein sequence ID" value="ACZ43382.1"/>
    <property type="molecule type" value="Genomic_DNA"/>
</dbReference>
<dbReference type="InterPro" id="IPR017871">
    <property type="entry name" value="ABC_transporter-like_CS"/>
</dbReference>
<keyword evidence="5" id="KW-1278">Translocase</keyword>
<keyword evidence="4" id="KW-0067">ATP-binding</keyword>
<dbReference type="InterPro" id="IPR008995">
    <property type="entry name" value="Mo/tungstate-bd_C_term_dom"/>
</dbReference>
<dbReference type="GO" id="GO:0016887">
    <property type="term" value="F:ATP hydrolysis activity"/>
    <property type="evidence" value="ECO:0007669"/>
    <property type="project" value="InterPro"/>
</dbReference>
<dbReference type="eggNOG" id="COG3842">
    <property type="taxonomic scope" value="Bacteria"/>
</dbReference>
<dbReference type="Gene3D" id="2.40.50.100">
    <property type="match status" value="1"/>
</dbReference>
<dbReference type="HOGENOM" id="CLU_000604_1_1_0"/>
<dbReference type="InterPro" id="IPR012340">
    <property type="entry name" value="NA-bd_OB-fold"/>
</dbReference>
<dbReference type="InterPro" id="IPR013611">
    <property type="entry name" value="Transp-assoc_OB_typ2"/>
</dbReference>
<dbReference type="Proteomes" id="UP000000323">
    <property type="component" value="Chromosome 2"/>
</dbReference>
<name>D1CI11_THET1</name>
<keyword evidence="6" id="KW-0472">Membrane</keyword>
<reference evidence="9" key="1">
    <citation type="journal article" date="2010" name="Stand. Genomic Sci.">
        <title>Complete genome sequence of 'Thermobaculum terrenum' type strain (YNP1).</title>
        <authorList>
            <person name="Kiss H."/>
            <person name="Cleland D."/>
            <person name="Lapidus A."/>
            <person name="Lucas S."/>
            <person name="Glavina Del Rio T."/>
            <person name="Nolan M."/>
            <person name="Tice H."/>
            <person name="Han C."/>
            <person name="Goodwin L."/>
            <person name="Pitluck S."/>
            <person name="Liolios K."/>
            <person name="Ivanova N."/>
            <person name="Mavromatis K."/>
            <person name="Ovchinnikova G."/>
            <person name="Pati A."/>
            <person name="Chen A."/>
            <person name="Palaniappan K."/>
            <person name="Land M."/>
            <person name="Hauser L."/>
            <person name="Chang Y."/>
            <person name="Jeffries C."/>
            <person name="Lu M."/>
            <person name="Brettin T."/>
            <person name="Detter J."/>
            <person name="Goker M."/>
            <person name="Tindall B."/>
            <person name="Beck B."/>
            <person name="McDermott T."/>
            <person name="Woyke T."/>
            <person name="Bristow J."/>
            <person name="Eisen J."/>
            <person name="Markowitz V."/>
            <person name="Hugenholtz P."/>
            <person name="Kyrpides N."/>
            <person name="Klenk H."/>
            <person name="Cheng J."/>
        </authorList>
    </citation>
    <scope>NUCLEOTIDE SEQUENCE [LARGE SCALE GENOMIC DNA]</scope>
    <source>
        <strain evidence="9">ATCC BAA-798 / YNP1</strain>
    </source>
</reference>
<dbReference type="STRING" id="525904.Tter_2492"/>